<dbReference type="AlphaFoldDB" id="A0A1X0B3B4"/>
<dbReference type="InterPro" id="IPR043796">
    <property type="entry name" value="ESX-1_EspA/EspE-like"/>
</dbReference>
<organism evidence="4 5">
    <name type="scientific">Mycobacterium aquaticum</name>
    <dbReference type="NCBI Taxonomy" id="1927124"/>
    <lineage>
        <taxon>Bacteria</taxon>
        <taxon>Bacillati</taxon>
        <taxon>Actinomycetota</taxon>
        <taxon>Actinomycetes</taxon>
        <taxon>Mycobacteriales</taxon>
        <taxon>Mycobacteriaceae</taxon>
        <taxon>Mycobacterium</taxon>
    </lineage>
</organism>
<evidence type="ECO:0000259" key="2">
    <source>
        <dbReference type="Pfam" id="PF18879"/>
    </source>
</evidence>
<dbReference type="Proteomes" id="UP000192448">
    <property type="component" value="Unassembled WGS sequence"/>
</dbReference>
<comment type="caution">
    <text evidence="4">The sequence shown here is derived from an EMBL/GenBank/DDBJ whole genome shotgun (WGS) entry which is preliminary data.</text>
</comment>
<name>A0A1X0B3B4_9MYCO</name>
<protein>
    <submittedName>
        <fullName evidence="4">Uncharacterized protein</fullName>
    </submittedName>
</protein>
<evidence type="ECO:0000313" key="4">
    <source>
        <dbReference type="EMBL" id="ORA36336.1"/>
    </source>
</evidence>
<feature type="compositionally biased region" description="Basic and acidic residues" evidence="1">
    <location>
        <begin position="174"/>
        <end position="192"/>
    </location>
</feature>
<keyword evidence="5" id="KW-1185">Reference proteome</keyword>
<gene>
    <name evidence="4" type="ORF">BST13_12375</name>
</gene>
<dbReference type="RefSeq" id="WP_211296070.1">
    <property type="nucleotide sequence ID" value="NZ_MVHF01000009.1"/>
</dbReference>
<dbReference type="InterPro" id="IPR057037">
    <property type="entry name" value="TPR_rep_actino"/>
</dbReference>
<evidence type="ECO:0000256" key="1">
    <source>
        <dbReference type="SAM" id="MobiDB-lite"/>
    </source>
</evidence>
<reference evidence="4 5" key="1">
    <citation type="submission" date="2017-02" db="EMBL/GenBank/DDBJ databases">
        <title>The new phylogeny of genus Mycobacterium.</title>
        <authorList>
            <person name="Tortoli E."/>
            <person name="Trovato A."/>
            <person name="Cirillo D.M."/>
        </authorList>
    </citation>
    <scope>NUCLEOTIDE SEQUENCE [LARGE SCALE GENOMIC DNA]</scope>
    <source>
        <strain evidence="4 5">RW6</strain>
    </source>
</reference>
<feature type="region of interest" description="Disordered" evidence="1">
    <location>
        <begin position="164"/>
        <end position="206"/>
    </location>
</feature>
<dbReference type="Pfam" id="PF18879">
    <property type="entry name" value="EspA_EspE"/>
    <property type="match status" value="1"/>
</dbReference>
<proteinExistence type="predicted"/>
<sequence length="780" mass="83568">MGLLDAFNETWSQARETFGQGTPEDGSKFDGSSRLLQMKSSVEAAAPDSRWQGTASDAYAAANKEHAQVYGKLADLDKRMAAEVTNAANVVTTGRQNLDTVKSWVTRMAATIPDTDADERDRKLLPIVNKGVSQLSDIIQKSTNDMTDIRGRVQGIKGEYDALTNQKFAPGEKGPGEKKEEKGNKKDDKPERLGAWQDRGNGELKPEDMEGLVRDALNGNQEAASKVDGILNGIDAQKLGPNSKAHPLSPVEAELVGQMQAQMKPMSMDDLKAAREKLGPHKGILANAMQIMSDPDVTYPRHDGDGPQVVTPGQIPNDGVLPGDTGALPDGVQATLNQRGDFLGPTAPSVGYPGSQVDLEAGERANAAQNLKSLADIVGDGDPKFQQGSQLDREMMSNAKEWLNAQEGPRGAQGHWGDDVVQRVFETAGRDTIVDHDLLTTDKDFVHDVLTHEWKDDGKSARTLTDWIGGAAHSDDPAVNARAGETASALADYLGDPANKGTLLDINTGTQQNVSLGKLNPELTQSLAQAISPYVDDMAGRNLDGTLGWTPKDSSADLSYPHAVQVMGVLGTDDTAAKILDAQSASVQSAYINEYANSVINSGGQFADSHAMEAAGRLKGISDEGAFMAVSDTESDATKARQAAWDRMARNYDAAKDLVGAVPYVNTALSVEATLMKDAILGPRPDSAVPGHTPIESSLGMRSALASAFIANNIGNQLDIERLTGFDINHDGQIDIPPESLTDRNRVDYVNALNNYFSHVDRAISDPFADYDKAYRDVLH</sequence>
<dbReference type="EMBL" id="MVHF01000009">
    <property type="protein sequence ID" value="ORA36336.1"/>
    <property type="molecule type" value="Genomic_DNA"/>
</dbReference>
<evidence type="ECO:0000313" key="5">
    <source>
        <dbReference type="Proteomes" id="UP000192448"/>
    </source>
</evidence>
<evidence type="ECO:0000259" key="3">
    <source>
        <dbReference type="Pfam" id="PF23275"/>
    </source>
</evidence>
<dbReference type="Pfam" id="PF23275">
    <property type="entry name" value="TPR_23"/>
    <property type="match status" value="1"/>
</dbReference>
<feature type="domain" description="TPR repeat" evidence="3">
    <location>
        <begin position="244"/>
        <end position="467"/>
    </location>
</feature>
<accession>A0A1X0B3B4</accession>
<feature type="domain" description="ESX-1 secretion-associated protein EspA/EspE-like" evidence="2">
    <location>
        <begin position="18"/>
        <end position="99"/>
    </location>
</feature>